<evidence type="ECO:0000313" key="4">
    <source>
        <dbReference type="Proteomes" id="UP000583944"/>
    </source>
</evidence>
<comment type="caution">
    <text evidence="3">The sequence shown here is derived from an EMBL/GenBank/DDBJ whole genome shotgun (WGS) entry which is preliminary data.</text>
</comment>
<feature type="signal peptide" evidence="2">
    <location>
        <begin position="1"/>
        <end position="18"/>
    </location>
</feature>
<dbReference type="VEuPathDB" id="TriTrypDB:ECC02_003447"/>
<accession>A0A7J6YBI3</accession>
<dbReference type="AlphaFoldDB" id="A0A7J6YBI3"/>
<reference evidence="3 4" key="1">
    <citation type="journal article" date="2019" name="Genome Biol. Evol.">
        <title>Nanopore Sequencing Significantly Improves Genome Assembly of the Protozoan Parasite Trypanosoma cruzi.</title>
        <authorList>
            <person name="Diaz-Viraque F."/>
            <person name="Pita S."/>
            <person name="Greif G."/>
            <person name="de Souza R.C.M."/>
            <person name="Iraola G."/>
            <person name="Robello C."/>
        </authorList>
    </citation>
    <scope>NUCLEOTIDE SEQUENCE [LARGE SCALE GENOMIC DNA]</scope>
    <source>
        <strain evidence="3 4">Berenice</strain>
    </source>
</reference>
<feature type="compositionally biased region" description="Basic and acidic residues" evidence="1">
    <location>
        <begin position="281"/>
        <end position="299"/>
    </location>
</feature>
<feature type="region of interest" description="Disordered" evidence="1">
    <location>
        <begin position="140"/>
        <end position="160"/>
    </location>
</feature>
<dbReference type="Proteomes" id="UP000583944">
    <property type="component" value="Unassembled WGS sequence"/>
</dbReference>
<feature type="chain" id="PRO_5029778131" evidence="2">
    <location>
        <begin position="19"/>
        <end position="299"/>
    </location>
</feature>
<gene>
    <name evidence="3" type="ORF">ECC02_003447</name>
</gene>
<sequence>MCLSPFFFFFFFFASTTARTPDESLSSAHRNSLEGQIPLKKGPQEERKKKKNFTEIGCNTFVYINAPKSLFWCVCGRGVGKGGFGRGVCIFPRSFFFFLSAMDKTKTLEMLSGMKFMQRKEETKRRQRLEIDQQKQLEEQMQAKSGARHGTSGMSIGSASPFTRKKATATILYDSGFPRESYSLARRSFLRKVGSTSVSTNVAEDTAVGPSGGGGECVEDAKCAGNENFEEEPHRGDTEDVHSAGSEDEDDATMYDPTAVGGNSSGKRFCVKLRAPALPKGLEKQVVAEERKKRRRQEE</sequence>
<keyword evidence="2" id="KW-0732">Signal</keyword>
<name>A0A7J6YBI3_TRYCR</name>
<evidence type="ECO:0000256" key="1">
    <source>
        <dbReference type="SAM" id="MobiDB-lite"/>
    </source>
</evidence>
<organism evidence="3 4">
    <name type="scientific">Trypanosoma cruzi</name>
    <dbReference type="NCBI Taxonomy" id="5693"/>
    <lineage>
        <taxon>Eukaryota</taxon>
        <taxon>Discoba</taxon>
        <taxon>Euglenozoa</taxon>
        <taxon>Kinetoplastea</taxon>
        <taxon>Metakinetoplastina</taxon>
        <taxon>Trypanosomatida</taxon>
        <taxon>Trypanosomatidae</taxon>
        <taxon>Trypanosoma</taxon>
        <taxon>Schizotrypanum</taxon>
    </lineage>
</organism>
<feature type="region of interest" description="Disordered" evidence="1">
    <location>
        <begin position="227"/>
        <end position="266"/>
    </location>
</feature>
<feature type="compositionally biased region" description="Basic and acidic residues" evidence="1">
    <location>
        <begin position="231"/>
        <end position="242"/>
    </location>
</feature>
<protein>
    <submittedName>
        <fullName evidence="3">Uncharacterized protein</fullName>
    </submittedName>
</protein>
<evidence type="ECO:0000256" key="2">
    <source>
        <dbReference type="SAM" id="SignalP"/>
    </source>
</evidence>
<evidence type="ECO:0000313" key="3">
    <source>
        <dbReference type="EMBL" id="KAF5223428.1"/>
    </source>
</evidence>
<proteinExistence type="predicted"/>
<dbReference type="EMBL" id="JABDHM010000019">
    <property type="protein sequence ID" value="KAF5223428.1"/>
    <property type="molecule type" value="Genomic_DNA"/>
</dbReference>
<feature type="region of interest" description="Disordered" evidence="1">
    <location>
        <begin position="280"/>
        <end position="299"/>
    </location>
</feature>
<dbReference type="VEuPathDB" id="TriTrypDB:BCY84_02236"/>